<dbReference type="InterPro" id="IPR035985">
    <property type="entry name" value="Ubiquitin-activating_enz"/>
</dbReference>
<dbReference type="InterPro" id="IPR001763">
    <property type="entry name" value="Rhodanese-like_dom"/>
</dbReference>
<dbReference type="Gene3D" id="3.40.50.720">
    <property type="entry name" value="NAD(P)-binding Rossmann-like Domain"/>
    <property type="match status" value="1"/>
</dbReference>
<dbReference type="PANTHER" id="PTHR10953:SF102">
    <property type="entry name" value="ADENYLYLTRANSFERASE AND SULFURTRANSFERASE MOCS3"/>
    <property type="match status" value="1"/>
</dbReference>
<reference evidence="5" key="1">
    <citation type="submission" date="2013-12" db="EMBL/GenBank/DDBJ databases">
        <title>The Genome Sequence of Aphanomyces astaci APO3.</title>
        <authorList>
            <consortium name="The Broad Institute Genomics Platform"/>
            <person name="Russ C."/>
            <person name="Tyler B."/>
            <person name="van West P."/>
            <person name="Dieguez-Uribeondo J."/>
            <person name="Young S.K."/>
            <person name="Zeng Q."/>
            <person name="Gargeya S."/>
            <person name="Fitzgerald M."/>
            <person name="Abouelleil A."/>
            <person name="Alvarado L."/>
            <person name="Chapman S.B."/>
            <person name="Gainer-Dewar J."/>
            <person name="Goldberg J."/>
            <person name="Griggs A."/>
            <person name="Gujja S."/>
            <person name="Hansen M."/>
            <person name="Howarth C."/>
            <person name="Imamovic A."/>
            <person name="Ireland A."/>
            <person name="Larimer J."/>
            <person name="McCowan C."/>
            <person name="Murphy C."/>
            <person name="Pearson M."/>
            <person name="Poon T.W."/>
            <person name="Priest M."/>
            <person name="Roberts A."/>
            <person name="Saif S."/>
            <person name="Shea T."/>
            <person name="Sykes S."/>
            <person name="Wortman J."/>
            <person name="Nusbaum C."/>
            <person name="Birren B."/>
        </authorList>
    </citation>
    <scope>NUCLEOTIDE SEQUENCE [LARGE SCALE GENOMIC DNA]</scope>
    <source>
        <strain evidence="5">APO3</strain>
    </source>
</reference>
<name>W4GMI1_APHAT</name>
<evidence type="ECO:0000256" key="1">
    <source>
        <dbReference type="ARBA" id="ARBA00022679"/>
    </source>
</evidence>
<dbReference type="FunFam" id="3.40.50.720:FF:000033">
    <property type="entry name" value="Adenylyltransferase and sulfurtransferase MOCS3"/>
    <property type="match status" value="1"/>
</dbReference>
<evidence type="ECO:0000256" key="3">
    <source>
        <dbReference type="ARBA" id="ARBA00022840"/>
    </source>
</evidence>
<dbReference type="CDD" id="cd00757">
    <property type="entry name" value="ThiF_MoeB_HesA_family"/>
    <property type="match status" value="1"/>
</dbReference>
<dbReference type="InterPro" id="IPR036873">
    <property type="entry name" value="Rhodanese-like_dom_sf"/>
</dbReference>
<keyword evidence="1" id="KW-0808">Transferase</keyword>
<protein>
    <recommendedName>
        <fullName evidence="4">Rhodanese domain-containing protein</fullName>
    </recommendedName>
</protein>
<keyword evidence="2" id="KW-0547">Nucleotide-binding</keyword>
<sequence length="390" mass="41542">MAMHRFAALPSDEVARYSRQLLVKDFGVEGQKKLLKSRVLVVGAGGLGCPVLLYLSGMGVGHLGIVDGDHVDMSNLHRQVLHTPANVGQLKVESAQAALHLRSPSVAVEVFPVHMDTSNAADIMHSYDVVVDASDNVATRYLVNDMCCLMHKPLVSGSALGMEGQVSVFNFQGGPCYRCCFPTPTPQTMAGTCSEQGVLGVVPGIIGSLQAMETVKVISGLGRVLSGVQCAFDAWDMTFRHYKLPPKRPQCNVCGISPTIRSALESAASVGPLVCELPSPVDASHTVTVHILASLLQDHPDLVLVDVRERVHYDICHLVPSINIPLADLPASIPSLVGSSSAVAVICRRGMDSTHAVHQLVAAGRTADTWHVAGGLVAWSRHIDISFPAY</sequence>
<evidence type="ECO:0000313" key="5">
    <source>
        <dbReference type="EMBL" id="ETV80088.1"/>
    </source>
</evidence>
<dbReference type="GO" id="GO:0016779">
    <property type="term" value="F:nucleotidyltransferase activity"/>
    <property type="evidence" value="ECO:0007669"/>
    <property type="project" value="TreeGrafter"/>
</dbReference>
<evidence type="ECO:0000256" key="2">
    <source>
        <dbReference type="ARBA" id="ARBA00022741"/>
    </source>
</evidence>
<dbReference type="SMART" id="SM00450">
    <property type="entry name" value="RHOD"/>
    <property type="match status" value="1"/>
</dbReference>
<dbReference type="SUPFAM" id="SSF69572">
    <property type="entry name" value="Activating enzymes of the ubiquitin-like proteins"/>
    <property type="match status" value="1"/>
</dbReference>
<dbReference type="InterPro" id="IPR045886">
    <property type="entry name" value="ThiF/MoeB/HesA"/>
</dbReference>
<dbReference type="GeneID" id="20808480"/>
<dbReference type="VEuPathDB" id="FungiDB:H257_06484"/>
<keyword evidence="3" id="KW-0067">ATP-binding</keyword>
<dbReference type="STRING" id="112090.W4GMI1"/>
<dbReference type="AlphaFoldDB" id="W4GMI1"/>
<dbReference type="GO" id="GO:0042292">
    <property type="term" value="F:URM1 activating enzyme activity"/>
    <property type="evidence" value="ECO:0007669"/>
    <property type="project" value="TreeGrafter"/>
</dbReference>
<dbReference type="GO" id="GO:0005737">
    <property type="term" value="C:cytoplasm"/>
    <property type="evidence" value="ECO:0007669"/>
    <property type="project" value="TreeGrafter"/>
</dbReference>
<dbReference type="EMBL" id="KI913126">
    <property type="protein sequence ID" value="ETV80088.1"/>
    <property type="molecule type" value="Genomic_DNA"/>
</dbReference>
<dbReference type="Pfam" id="PF00899">
    <property type="entry name" value="ThiF"/>
    <property type="match status" value="1"/>
</dbReference>
<accession>W4GMI1</accession>
<dbReference type="GO" id="GO:0005524">
    <property type="term" value="F:ATP binding"/>
    <property type="evidence" value="ECO:0007669"/>
    <property type="project" value="UniProtKB-KW"/>
</dbReference>
<dbReference type="InterPro" id="IPR000594">
    <property type="entry name" value="ThiF_NAD_FAD-bd"/>
</dbReference>
<dbReference type="PANTHER" id="PTHR10953">
    <property type="entry name" value="UBIQUITIN-ACTIVATING ENZYME E1"/>
    <property type="match status" value="1"/>
</dbReference>
<proteinExistence type="predicted"/>
<dbReference type="NCBIfam" id="NF004281">
    <property type="entry name" value="PRK05690.1"/>
    <property type="match status" value="1"/>
</dbReference>
<dbReference type="Pfam" id="PF00581">
    <property type="entry name" value="Rhodanese"/>
    <property type="match status" value="1"/>
</dbReference>
<dbReference type="RefSeq" id="XP_009830012.1">
    <property type="nucleotide sequence ID" value="XM_009831710.1"/>
</dbReference>
<dbReference type="Gene3D" id="3.40.250.10">
    <property type="entry name" value="Rhodanese-like domain"/>
    <property type="match status" value="1"/>
</dbReference>
<dbReference type="GO" id="GO:0004792">
    <property type="term" value="F:thiosulfate-cyanide sulfurtransferase activity"/>
    <property type="evidence" value="ECO:0007669"/>
    <property type="project" value="TreeGrafter"/>
</dbReference>
<feature type="domain" description="Rhodanese" evidence="4">
    <location>
        <begin position="298"/>
        <end position="388"/>
    </location>
</feature>
<gene>
    <name evidence="5" type="ORF">H257_06484</name>
</gene>
<evidence type="ECO:0000259" key="4">
    <source>
        <dbReference type="PROSITE" id="PS50206"/>
    </source>
</evidence>
<dbReference type="OrthoDB" id="10261062at2759"/>
<dbReference type="PROSITE" id="PS50206">
    <property type="entry name" value="RHODANESE_3"/>
    <property type="match status" value="1"/>
</dbReference>
<organism evidence="5">
    <name type="scientific">Aphanomyces astaci</name>
    <name type="common">Crayfish plague agent</name>
    <dbReference type="NCBI Taxonomy" id="112090"/>
    <lineage>
        <taxon>Eukaryota</taxon>
        <taxon>Sar</taxon>
        <taxon>Stramenopiles</taxon>
        <taxon>Oomycota</taxon>
        <taxon>Saprolegniomycetes</taxon>
        <taxon>Saprolegniales</taxon>
        <taxon>Verrucalvaceae</taxon>
        <taxon>Aphanomyces</taxon>
    </lineage>
</organism>